<evidence type="ECO:0000313" key="13">
    <source>
        <dbReference type="Proteomes" id="UP000078561"/>
    </source>
</evidence>
<name>A0A168PGQ4_ABSGL</name>
<keyword evidence="4" id="KW-0812">Transmembrane</keyword>
<dbReference type="EMBL" id="LT553804">
    <property type="protein sequence ID" value="SAM02362.1"/>
    <property type="molecule type" value="Genomic_DNA"/>
</dbReference>
<dbReference type="Proteomes" id="UP000078561">
    <property type="component" value="Unassembled WGS sequence"/>
</dbReference>
<dbReference type="PROSITE" id="PS00379">
    <property type="entry name" value="CDP_ALCOHOL_P_TRANSF"/>
    <property type="match status" value="1"/>
</dbReference>
<evidence type="ECO:0000256" key="5">
    <source>
        <dbReference type="ARBA" id="ARBA00022989"/>
    </source>
</evidence>
<protein>
    <submittedName>
        <fullName evidence="12">Uncharacterized protein</fullName>
    </submittedName>
</protein>
<dbReference type="Pfam" id="PF01066">
    <property type="entry name" value="CDP-OH_P_transf"/>
    <property type="match status" value="1"/>
</dbReference>
<evidence type="ECO:0000256" key="11">
    <source>
        <dbReference type="SAM" id="MobiDB-lite"/>
    </source>
</evidence>
<evidence type="ECO:0000313" key="12">
    <source>
        <dbReference type="EMBL" id="SAM02362.1"/>
    </source>
</evidence>
<evidence type="ECO:0000256" key="7">
    <source>
        <dbReference type="ARBA" id="ARBA00023136"/>
    </source>
</evidence>
<dbReference type="GO" id="GO:0016020">
    <property type="term" value="C:membrane"/>
    <property type="evidence" value="ECO:0007669"/>
    <property type="project" value="UniProtKB-SubCell"/>
</dbReference>
<keyword evidence="6" id="KW-0443">Lipid metabolism</keyword>
<dbReference type="PANTHER" id="PTHR14269:SF60">
    <property type="entry name" value="CARDIOLIPIN SYNTHASE (CMP-FORMING)"/>
    <property type="match status" value="1"/>
</dbReference>
<comment type="similarity">
    <text evidence="10">Belongs to the CDP-alcohol phosphatidyltransferase class-I family.</text>
</comment>
<keyword evidence="9" id="KW-1208">Phospholipid metabolism</keyword>
<evidence type="ECO:0000256" key="6">
    <source>
        <dbReference type="ARBA" id="ARBA00023098"/>
    </source>
</evidence>
<dbReference type="GO" id="GO:0005739">
    <property type="term" value="C:mitochondrion"/>
    <property type="evidence" value="ECO:0007669"/>
    <property type="project" value="TreeGrafter"/>
</dbReference>
<evidence type="ECO:0000256" key="3">
    <source>
        <dbReference type="ARBA" id="ARBA00022679"/>
    </source>
</evidence>
<dbReference type="PANTHER" id="PTHR14269">
    <property type="entry name" value="CDP-DIACYLGLYCEROL--GLYCEROL-3-PHOSPHATE 3-PHOSPHATIDYLTRANSFERASE-RELATED"/>
    <property type="match status" value="1"/>
</dbReference>
<organism evidence="12">
    <name type="scientific">Absidia glauca</name>
    <name type="common">Pin mould</name>
    <dbReference type="NCBI Taxonomy" id="4829"/>
    <lineage>
        <taxon>Eukaryota</taxon>
        <taxon>Fungi</taxon>
        <taxon>Fungi incertae sedis</taxon>
        <taxon>Mucoromycota</taxon>
        <taxon>Mucoromycotina</taxon>
        <taxon>Mucoromycetes</taxon>
        <taxon>Mucorales</taxon>
        <taxon>Cunninghamellaceae</taxon>
        <taxon>Absidia</taxon>
    </lineage>
</organism>
<dbReference type="STRING" id="4829.A0A168PGQ4"/>
<dbReference type="InterPro" id="IPR048254">
    <property type="entry name" value="CDP_ALCOHOL_P_TRANSF_CS"/>
</dbReference>
<comment type="subcellular location">
    <subcellularLocation>
        <location evidence="1">Membrane</location>
        <topology evidence="1">Multi-pass membrane protein</topology>
    </subcellularLocation>
</comment>
<dbReference type="GO" id="GO:0032049">
    <property type="term" value="P:cardiolipin biosynthetic process"/>
    <property type="evidence" value="ECO:0007669"/>
    <property type="project" value="TreeGrafter"/>
</dbReference>
<dbReference type="GO" id="GO:0043337">
    <property type="term" value="F:cardiolipin synthase (CMP-forming)"/>
    <property type="evidence" value="ECO:0007669"/>
    <property type="project" value="TreeGrafter"/>
</dbReference>
<evidence type="ECO:0000256" key="2">
    <source>
        <dbReference type="ARBA" id="ARBA00022516"/>
    </source>
</evidence>
<proteinExistence type="inferred from homology"/>
<accession>A0A168PGQ4</accession>
<dbReference type="InterPro" id="IPR000462">
    <property type="entry name" value="CDP-OH_P_trans"/>
</dbReference>
<keyword evidence="13" id="KW-1185">Reference proteome</keyword>
<gene>
    <name evidence="12" type="primary">ABSGL_08141.1 scaffold 9591</name>
</gene>
<keyword evidence="3 10" id="KW-0808">Transferase</keyword>
<dbReference type="AlphaFoldDB" id="A0A168PGQ4"/>
<dbReference type="InterPro" id="IPR050324">
    <property type="entry name" value="CDP-alcohol_PTase-I"/>
</dbReference>
<dbReference type="InterPro" id="IPR043130">
    <property type="entry name" value="CDP-OH_PTrfase_TM_dom"/>
</dbReference>
<feature type="region of interest" description="Disordered" evidence="11">
    <location>
        <begin position="59"/>
        <end position="79"/>
    </location>
</feature>
<evidence type="ECO:0000256" key="9">
    <source>
        <dbReference type="ARBA" id="ARBA00023264"/>
    </source>
</evidence>
<dbReference type="Gene3D" id="1.20.120.1760">
    <property type="match status" value="1"/>
</dbReference>
<keyword evidence="5" id="KW-1133">Transmembrane helix</keyword>
<evidence type="ECO:0000256" key="10">
    <source>
        <dbReference type="RuleBase" id="RU003750"/>
    </source>
</evidence>
<dbReference type="OrthoDB" id="10020554at2759"/>
<evidence type="ECO:0000256" key="1">
    <source>
        <dbReference type="ARBA" id="ARBA00004141"/>
    </source>
</evidence>
<dbReference type="InParanoid" id="A0A168PGQ4"/>
<reference evidence="12" key="1">
    <citation type="submission" date="2016-04" db="EMBL/GenBank/DDBJ databases">
        <authorList>
            <person name="Evans L.H."/>
            <person name="Alamgir A."/>
            <person name="Owens N."/>
            <person name="Weber N.D."/>
            <person name="Virtaneva K."/>
            <person name="Barbian K."/>
            <person name="Babar A."/>
            <person name="Rosenke K."/>
        </authorList>
    </citation>
    <scope>NUCLEOTIDE SEQUENCE [LARGE SCALE GENOMIC DNA]</scope>
    <source>
        <strain evidence="12">CBS 101.48</strain>
    </source>
</reference>
<keyword evidence="7" id="KW-0472">Membrane</keyword>
<keyword evidence="8" id="KW-0594">Phospholipid biosynthesis</keyword>
<sequence length="214" mass="23610">MLTTIQVRVAATAQFGQRSITTITRRQLLHHCRHPSPFNVLHSSTSPFEKTLLTLYTTSSNNNKNDRPNDSTTSTLKQKTEDAKEVINKLDGYIARRYNLKTVVGSIIDPAADKTLMTVMTITLAMEGVLPLPLAGVILGRDVGLVLAAFYYRYISLPAPKTFIRYWDFSIPSAEVRPTTISKVNTALQLLLMGSSLTAMSMGVPSSEIMTGMQ</sequence>
<evidence type="ECO:0000256" key="8">
    <source>
        <dbReference type="ARBA" id="ARBA00023209"/>
    </source>
</evidence>
<keyword evidence="2" id="KW-0444">Lipid biosynthesis</keyword>
<evidence type="ECO:0000256" key="4">
    <source>
        <dbReference type="ARBA" id="ARBA00022692"/>
    </source>
</evidence>